<organism evidence="13">
    <name type="scientific">Glycine max</name>
    <name type="common">Soybean</name>
    <name type="synonym">Glycine hispida</name>
    <dbReference type="NCBI Taxonomy" id="3847"/>
    <lineage>
        <taxon>Eukaryota</taxon>
        <taxon>Viridiplantae</taxon>
        <taxon>Streptophyta</taxon>
        <taxon>Embryophyta</taxon>
        <taxon>Tracheophyta</taxon>
        <taxon>Spermatophyta</taxon>
        <taxon>Magnoliopsida</taxon>
        <taxon>eudicotyledons</taxon>
        <taxon>Gunneridae</taxon>
        <taxon>Pentapetalae</taxon>
        <taxon>rosids</taxon>
        <taxon>fabids</taxon>
        <taxon>Fabales</taxon>
        <taxon>Fabaceae</taxon>
        <taxon>Papilionoideae</taxon>
        <taxon>50 kb inversion clade</taxon>
        <taxon>NPAAA clade</taxon>
        <taxon>indigoferoid/millettioid clade</taxon>
        <taxon>Phaseoleae</taxon>
        <taxon>Glycine</taxon>
        <taxon>Glycine subgen. Soja</taxon>
    </lineage>
</organism>
<feature type="domain" description="PB1" evidence="12">
    <location>
        <begin position="20"/>
        <end position="93"/>
    </location>
</feature>
<dbReference type="PANTHER" id="PTHR31734">
    <property type="entry name" value="AUXIN-RESPONSIVE PROTEIN IAA17"/>
    <property type="match status" value="1"/>
</dbReference>
<dbReference type="GO" id="GO:0009734">
    <property type="term" value="P:auxin-activated signaling pathway"/>
    <property type="evidence" value="ECO:0007669"/>
    <property type="project" value="UniProtKB-UniRule"/>
</dbReference>
<dbReference type="InterPro" id="IPR033389">
    <property type="entry name" value="AUX/IAA_dom"/>
</dbReference>
<evidence type="ECO:0000256" key="9">
    <source>
        <dbReference type="ARBA" id="ARBA00025283"/>
    </source>
</evidence>
<evidence type="ECO:0000256" key="2">
    <source>
        <dbReference type="ARBA" id="ARBA00006728"/>
    </source>
</evidence>
<dbReference type="InterPro" id="IPR003311">
    <property type="entry name" value="AUX_IAA"/>
</dbReference>
<dbReference type="PROSITE" id="PS51745">
    <property type="entry name" value="PB1"/>
    <property type="match status" value="1"/>
</dbReference>
<accession>Q3LRD9</accession>
<proteinExistence type="evidence at transcript level"/>
<keyword evidence="7 10" id="KW-0539">Nucleus</keyword>
<evidence type="ECO:0000256" key="5">
    <source>
        <dbReference type="ARBA" id="ARBA00023015"/>
    </source>
</evidence>
<name>Q3LRD9_SOYBN</name>
<evidence type="ECO:0000256" key="4">
    <source>
        <dbReference type="ARBA" id="ARBA00022491"/>
    </source>
</evidence>
<dbReference type="AlphaFoldDB" id="Q3LRD9"/>
<dbReference type="SUPFAM" id="SSF54277">
    <property type="entry name" value="CAD &amp; PB1 domains"/>
    <property type="match status" value="1"/>
</dbReference>
<dbReference type="GO" id="GO:0005634">
    <property type="term" value="C:nucleus"/>
    <property type="evidence" value="ECO:0007669"/>
    <property type="project" value="UniProtKB-SubCell"/>
</dbReference>
<comment type="subunit">
    <text evidence="3 10">Homodimers and heterodimers.</text>
</comment>
<evidence type="ECO:0000256" key="8">
    <source>
        <dbReference type="ARBA" id="ARBA00023294"/>
    </source>
</evidence>
<reference evidence="13" key="1">
    <citation type="submission" date="2005-08" db="EMBL/GenBank/DDBJ databases">
        <title>cDNA sequences from soybean roots induced by pathogen (Heterodera glycines).</title>
        <authorList>
            <person name="Liu J."/>
            <person name="Liu L."/>
            <person name="Chen Y."/>
            <person name="Wu J."/>
        </authorList>
    </citation>
    <scope>NUCLEOTIDE SEQUENCE</scope>
    <source>
        <tissue evidence="13">Roots</tissue>
    </source>
</reference>
<evidence type="ECO:0000256" key="7">
    <source>
        <dbReference type="ARBA" id="ARBA00023242"/>
    </source>
</evidence>
<evidence type="ECO:0000256" key="3">
    <source>
        <dbReference type="ARBA" id="ARBA00011726"/>
    </source>
</evidence>
<evidence type="ECO:0000256" key="11">
    <source>
        <dbReference type="SAM" id="MobiDB-lite"/>
    </source>
</evidence>
<comment type="subcellular location">
    <subcellularLocation>
        <location evidence="1 10">Nucleus</location>
    </subcellularLocation>
</comment>
<keyword evidence="4 10" id="KW-0678">Repressor</keyword>
<dbReference type="Gene3D" id="3.10.20.90">
    <property type="entry name" value="Phosphatidylinositol 3-kinase Catalytic Subunit, Chain A, domain 1"/>
    <property type="match status" value="2"/>
</dbReference>
<keyword evidence="5 10" id="KW-0805">Transcription regulation</keyword>
<comment type="similarity">
    <text evidence="2 10">Belongs to the Aux/IAA family.</text>
</comment>
<feature type="region of interest" description="Disordered" evidence="11">
    <location>
        <begin position="1"/>
        <end position="21"/>
    </location>
</feature>
<dbReference type="Pfam" id="PF02309">
    <property type="entry name" value="AUX_IAA"/>
    <property type="match status" value="1"/>
</dbReference>
<evidence type="ECO:0000313" key="13">
    <source>
        <dbReference type="EMBL" id="ABA29614.1"/>
    </source>
</evidence>
<keyword evidence="8 10" id="KW-0927">Auxin signaling pathway</keyword>
<evidence type="ECO:0000256" key="6">
    <source>
        <dbReference type="ARBA" id="ARBA00023163"/>
    </source>
</evidence>
<protein>
    <recommendedName>
        <fullName evidence="10">Auxin-induced protein</fullName>
    </recommendedName>
</protein>
<keyword evidence="6 10" id="KW-0804">Transcription</keyword>
<dbReference type="InterPro" id="IPR053793">
    <property type="entry name" value="PB1-like"/>
</dbReference>
<dbReference type="EMBL" id="DQ191055">
    <property type="protein sequence ID" value="ABA29614.1"/>
    <property type="molecule type" value="mRNA"/>
</dbReference>
<dbReference type="GO" id="GO:0006355">
    <property type="term" value="P:regulation of DNA-templated transcription"/>
    <property type="evidence" value="ECO:0007669"/>
    <property type="project" value="InterPro"/>
</dbReference>
<evidence type="ECO:0000256" key="1">
    <source>
        <dbReference type="ARBA" id="ARBA00004123"/>
    </source>
</evidence>
<dbReference type="PANTHER" id="PTHR31734:SF28">
    <property type="entry name" value="AUXIN-RESPONSIVE PROTEIN IAA13"/>
    <property type="match status" value="1"/>
</dbReference>
<evidence type="ECO:0000256" key="10">
    <source>
        <dbReference type="RuleBase" id="RU004549"/>
    </source>
</evidence>
<dbReference type="ExpressionAtlas" id="Q3LRD9">
    <property type="expression patterns" value="baseline and differential"/>
</dbReference>
<evidence type="ECO:0000259" key="12">
    <source>
        <dbReference type="PROSITE" id="PS51745"/>
    </source>
</evidence>
<sequence length="113" mass="12733">MLAVQKSVGEESEKNSSPNASFVKVSMDGAPYLRKVDLKMYKSFMNESKLNDLLNSSDYVPTYEDKDGDWMLVGDVPWEMFVESCKRLRIMKGKEAIGLGLAPRAMAKCKNRS</sequence>
<comment type="function">
    <text evidence="9">Aux/IAA proteins are short-lived transcriptional factors that function as repressors of early auxin response genes at low auxin concentrations. Repression is thought to result from the interaction with auxin response factors (ARFs), proteins that bind to the auxin-responsive promoter element (AuxRE). Formation of heterodimers with ARF proteins may alter their ability to modulate early auxin response genes expression.</text>
</comment>